<proteinExistence type="predicted"/>
<dbReference type="Pfam" id="PF01263">
    <property type="entry name" value="Aldose_epim"/>
    <property type="match status" value="1"/>
</dbReference>
<comment type="subunit">
    <text evidence="2">Monomer.</text>
</comment>
<sequence length="289" mass="32775">MPTIENNDIRVEVATLGAELQRITGKHTGLEYMWNADPAYWAKHSPLLFPIVGTLKDNTYICEGKEYHLPRHGFAREMEFELYQQSNHTLTFRLVSSEVTSAKYPFPFELYVAYSIAGPSLNVSYRVVNTGEKPMYFSIGGHPAFKVPLFEGDTYNDYILEFNQVENAGRWLLDNGLIEAGTVPLLEDADRLPLRKELFEADAIVLKQLNSTKVRLIQEQTRKGFEFDFNGFPYLGIWAAKGADFVCIEPWCGIADSVDSNQQLVEKEGINVLNAGALFERAWKFAVID</sequence>
<dbReference type="InterPro" id="IPR011013">
    <property type="entry name" value="Gal_mutarotase_sf_dom"/>
</dbReference>
<evidence type="ECO:0000256" key="3">
    <source>
        <dbReference type="ARBA" id="ARBA00022837"/>
    </source>
</evidence>
<dbReference type="SUPFAM" id="SSF74650">
    <property type="entry name" value="Galactose mutarotase-like"/>
    <property type="match status" value="1"/>
</dbReference>
<dbReference type="RefSeq" id="WP_114790634.1">
    <property type="nucleotide sequence ID" value="NZ_CP139960.1"/>
</dbReference>
<reference evidence="4 5" key="1">
    <citation type="submission" date="2023-12" db="EMBL/GenBank/DDBJ databases">
        <title>Genome sequencing and assembly of bacterial species from a model synthetic community.</title>
        <authorList>
            <person name="Hogle S.L."/>
        </authorList>
    </citation>
    <scope>NUCLEOTIDE SEQUENCE [LARGE SCALE GENOMIC DNA]</scope>
    <source>
        <strain evidence="4 5">HAMBI_3031</strain>
    </source>
</reference>
<comment type="cofactor">
    <cofactor evidence="1">
        <name>Ca(2+)</name>
        <dbReference type="ChEBI" id="CHEBI:29108"/>
    </cofactor>
</comment>
<evidence type="ECO:0000256" key="2">
    <source>
        <dbReference type="ARBA" id="ARBA00011245"/>
    </source>
</evidence>
<evidence type="ECO:0000313" key="5">
    <source>
        <dbReference type="Proteomes" id="UP001325680"/>
    </source>
</evidence>
<dbReference type="CDD" id="cd09024">
    <property type="entry name" value="Aldose_epim_lacX"/>
    <property type="match status" value="1"/>
</dbReference>
<keyword evidence="3" id="KW-0106">Calcium</keyword>
<keyword evidence="5" id="KW-1185">Reference proteome</keyword>
<gene>
    <name evidence="4" type="ORF">U0035_19640</name>
</gene>
<evidence type="ECO:0000256" key="1">
    <source>
        <dbReference type="ARBA" id="ARBA00001913"/>
    </source>
</evidence>
<accession>A0ABZ0W3R8</accession>
<dbReference type="PANTHER" id="PTHR11122">
    <property type="entry name" value="APOSPORY-ASSOCIATED PROTEIN C-RELATED"/>
    <property type="match status" value="1"/>
</dbReference>
<protein>
    <submittedName>
        <fullName evidence="4">Aldose 1-epimerase family protein</fullName>
    </submittedName>
</protein>
<evidence type="ECO:0000313" key="4">
    <source>
        <dbReference type="EMBL" id="WQD37882.1"/>
    </source>
</evidence>
<dbReference type="InterPro" id="IPR008183">
    <property type="entry name" value="Aldose_1/G6P_1-epimerase"/>
</dbReference>
<organism evidence="4 5">
    <name type="scientific">Niabella yanshanensis</name>
    <dbReference type="NCBI Taxonomy" id="577386"/>
    <lineage>
        <taxon>Bacteria</taxon>
        <taxon>Pseudomonadati</taxon>
        <taxon>Bacteroidota</taxon>
        <taxon>Chitinophagia</taxon>
        <taxon>Chitinophagales</taxon>
        <taxon>Chitinophagaceae</taxon>
        <taxon>Niabella</taxon>
    </lineage>
</organism>
<dbReference type="Proteomes" id="UP001325680">
    <property type="component" value="Chromosome"/>
</dbReference>
<dbReference type="Gene3D" id="2.70.98.10">
    <property type="match status" value="1"/>
</dbReference>
<name>A0ABZ0W3R8_9BACT</name>
<dbReference type="EMBL" id="CP139960">
    <property type="protein sequence ID" value="WQD37882.1"/>
    <property type="molecule type" value="Genomic_DNA"/>
</dbReference>
<dbReference type="InterPro" id="IPR037481">
    <property type="entry name" value="LacX"/>
</dbReference>
<dbReference type="InterPro" id="IPR014718">
    <property type="entry name" value="GH-type_carb-bd"/>
</dbReference>
<dbReference type="PANTHER" id="PTHR11122:SF13">
    <property type="entry name" value="GLUCOSE-6-PHOSPHATE 1-EPIMERASE"/>
    <property type="match status" value="1"/>
</dbReference>